<reference evidence="3" key="1">
    <citation type="submission" date="2018-10" db="EMBL/GenBank/DDBJ databases">
        <title>Transcriptome assembly of Aceria tosichella (Wheat curl mite) Type 2.</title>
        <authorList>
            <person name="Scully E.D."/>
            <person name="Geib S.M."/>
            <person name="Palmer N.A."/>
            <person name="Gupta A.K."/>
            <person name="Sarath G."/>
            <person name="Tatineni S."/>
        </authorList>
    </citation>
    <scope>NUCLEOTIDE SEQUENCE</scope>
    <source>
        <strain evidence="3">LincolnNE</strain>
    </source>
</reference>
<dbReference type="GO" id="GO:0006888">
    <property type="term" value="P:endoplasmic reticulum to Golgi vesicle-mediated transport"/>
    <property type="evidence" value="ECO:0007669"/>
    <property type="project" value="TreeGrafter"/>
</dbReference>
<protein>
    <submittedName>
        <fullName evidence="3">Trafficking protein particle complex subunit 6B</fullName>
    </submittedName>
</protein>
<dbReference type="GO" id="GO:0030008">
    <property type="term" value="C:TRAPP complex"/>
    <property type="evidence" value="ECO:0007669"/>
    <property type="project" value="TreeGrafter"/>
</dbReference>
<dbReference type="GO" id="GO:0005802">
    <property type="term" value="C:trans-Golgi network"/>
    <property type="evidence" value="ECO:0007669"/>
    <property type="project" value="TreeGrafter"/>
</dbReference>
<gene>
    <name evidence="3" type="primary">TRAPPC6B</name>
    <name evidence="3" type="ORF">g.19553</name>
</gene>
<dbReference type="InterPro" id="IPR024096">
    <property type="entry name" value="NO_sig/Golgi_transp_ligand-bd"/>
</dbReference>
<evidence type="ECO:0000256" key="1">
    <source>
        <dbReference type="ARBA" id="ARBA00004222"/>
    </source>
</evidence>
<dbReference type="EMBL" id="GGYP01006327">
    <property type="protein sequence ID" value="MDE51098.1"/>
    <property type="molecule type" value="Transcribed_RNA"/>
</dbReference>
<evidence type="ECO:0000313" key="3">
    <source>
        <dbReference type="EMBL" id="MDE51098.1"/>
    </source>
</evidence>
<dbReference type="CDD" id="cd14944">
    <property type="entry name" value="TRAPPC6A_Trs33"/>
    <property type="match status" value="1"/>
</dbReference>
<organism evidence="3">
    <name type="scientific">Aceria tosichella</name>
    <name type="common">wheat curl mite</name>
    <dbReference type="NCBI Taxonomy" id="561515"/>
    <lineage>
        <taxon>Eukaryota</taxon>
        <taxon>Metazoa</taxon>
        <taxon>Ecdysozoa</taxon>
        <taxon>Arthropoda</taxon>
        <taxon>Chelicerata</taxon>
        <taxon>Arachnida</taxon>
        <taxon>Acari</taxon>
        <taxon>Acariformes</taxon>
        <taxon>Trombidiformes</taxon>
        <taxon>Prostigmata</taxon>
        <taxon>Eupodina</taxon>
        <taxon>Eriophyoidea</taxon>
        <taxon>Eriophyidae</taxon>
        <taxon>Eriophyinae</taxon>
        <taxon>Aceriini</taxon>
        <taxon>Aceria</taxon>
    </lineage>
</organism>
<dbReference type="InterPro" id="IPR007194">
    <property type="entry name" value="TRAPP_component"/>
</dbReference>
<dbReference type="Pfam" id="PF04051">
    <property type="entry name" value="TRAPP"/>
    <property type="match status" value="1"/>
</dbReference>
<dbReference type="AlphaFoldDB" id="A0A6G1SL20"/>
<dbReference type="InterPro" id="IPR037992">
    <property type="entry name" value="TRAPPC6/Trs33"/>
</dbReference>
<comment type="subcellular location">
    <subcellularLocation>
        <location evidence="1">Golgi apparatus</location>
        <location evidence="1">cis-Golgi network</location>
    </subcellularLocation>
</comment>
<comment type="similarity">
    <text evidence="2">Belongs to the TRAPP small subunits family. BET3 subfamily.</text>
</comment>
<dbReference type="PANTHER" id="PTHR12817">
    <property type="entry name" value="TRAFFICKING PROTEIN PARTICLE COMPLEX SUBUNIT 6B"/>
    <property type="match status" value="1"/>
</dbReference>
<sequence>MAGMIDDSVNDFLHIELVDAMPDKVEQIGYMTGYRYVERLTVDMLRFQDEELDVMKFICREFWSSIFHKQIDNLRTNRSGQYVLHENRFRFITRMSNGKQYLELMPKYLAFTCGLIKGALADFGINATVSGDVTKPPACIFNVQIHRGINV</sequence>
<accession>A0A6G1SL20</accession>
<name>A0A6G1SL20_9ACAR</name>
<proteinExistence type="inferred from homology"/>
<dbReference type="PANTHER" id="PTHR12817:SF0">
    <property type="entry name" value="GEO08327P1"/>
    <property type="match status" value="1"/>
</dbReference>
<dbReference type="GO" id="GO:0005801">
    <property type="term" value="C:cis-Golgi network"/>
    <property type="evidence" value="ECO:0007669"/>
    <property type="project" value="TreeGrafter"/>
</dbReference>
<dbReference type="SUPFAM" id="SSF111126">
    <property type="entry name" value="Ligand-binding domain in the NO signalling and Golgi transport"/>
    <property type="match status" value="1"/>
</dbReference>
<evidence type="ECO:0000256" key="2">
    <source>
        <dbReference type="ARBA" id="ARBA00006218"/>
    </source>
</evidence>
<dbReference type="Gene3D" id="3.30.1380.20">
    <property type="entry name" value="Trafficking protein particle complex subunit 3"/>
    <property type="match status" value="1"/>
</dbReference>